<dbReference type="PANTHER" id="PTHR23500:SF74">
    <property type="entry name" value="SUGAR TRANSPORT PROTEIN MST5"/>
    <property type="match status" value="1"/>
</dbReference>
<dbReference type="PANTHER" id="PTHR23500">
    <property type="entry name" value="SOLUTE CARRIER FAMILY 2, FACILITATED GLUCOSE TRANSPORTER"/>
    <property type="match status" value="1"/>
</dbReference>
<reference evidence="12" key="2">
    <citation type="submission" date="2021-05" db="UniProtKB">
        <authorList>
            <consortium name="EnsemblPlants"/>
        </authorList>
    </citation>
    <scope>IDENTIFICATION</scope>
    <source>
        <strain evidence="12">subsp. malaccensis</strain>
    </source>
</reference>
<dbReference type="InterPro" id="IPR003663">
    <property type="entry name" value="Sugar/inositol_transpt"/>
</dbReference>
<evidence type="ECO:0000256" key="9">
    <source>
        <dbReference type="SAM" id="MobiDB-lite"/>
    </source>
</evidence>
<evidence type="ECO:0000313" key="13">
    <source>
        <dbReference type="Proteomes" id="UP000012960"/>
    </source>
</evidence>
<evidence type="ECO:0000256" key="2">
    <source>
        <dbReference type="ARBA" id="ARBA00010992"/>
    </source>
</evidence>
<dbReference type="InParanoid" id="A0A804L6V5"/>
<dbReference type="SUPFAM" id="SSF103473">
    <property type="entry name" value="MFS general substrate transporter"/>
    <property type="match status" value="1"/>
</dbReference>
<dbReference type="Gramene" id="Ma11_t11750.1">
    <property type="protein sequence ID" value="Ma11_p11750.1"/>
    <property type="gene ID" value="Ma11_g11750"/>
</dbReference>
<comment type="similarity">
    <text evidence="2">Belongs to the major facilitator superfamily. Sugar transporter (TC 2.A.1.1) family.</text>
</comment>
<dbReference type="Pfam" id="PF00083">
    <property type="entry name" value="Sugar_tr"/>
    <property type="match status" value="1"/>
</dbReference>
<feature type="transmembrane region" description="Helical" evidence="10">
    <location>
        <begin position="137"/>
        <end position="156"/>
    </location>
</feature>
<reference evidence="11" key="1">
    <citation type="submission" date="2021-03" db="EMBL/GenBank/DDBJ databases">
        <authorList>
            <consortium name="Genoscope - CEA"/>
            <person name="William W."/>
        </authorList>
    </citation>
    <scope>NUCLEOTIDE SEQUENCE</scope>
    <source>
        <strain evidence="11">Doubled-haploid Pahang</strain>
    </source>
</reference>
<comment type="subcellular location">
    <subcellularLocation>
        <location evidence="1">Membrane</location>
        <topology evidence="1">Multi-pass membrane protein</topology>
    </subcellularLocation>
</comment>
<dbReference type="InterPro" id="IPR045262">
    <property type="entry name" value="STP/PLT_plant"/>
</dbReference>
<feature type="transmembrane region" description="Helical" evidence="10">
    <location>
        <begin position="214"/>
        <end position="233"/>
    </location>
</feature>
<dbReference type="InterPro" id="IPR036259">
    <property type="entry name" value="MFS_trans_sf"/>
</dbReference>
<evidence type="ECO:0000256" key="6">
    <source>
        <dbReference type="ARBA" id="ARBA00022847"/>
    </source>
</evidence>
<keyword evidence="3" id="KW-0813">Transport</keyword>
<feature type="compositionally biased region" description="Low complexity" evidence="9">
    <location>
        <begin position="28"/>
        <end position="42"/>
    </location>
</feature>
<feature type="region of interest" description="Disordered" evidence="9">
    <location>
        <begin position="26"/>
        <end position="50"/>
    </location>
</feature>
<dbReference type="GO" id="GO:0016020">
    <property type="term" value="C:membrane"/>
    <property type="evidence" value="ECO:0007669"/>
    <property type="project" value="UniProtKB-SubCell"/>
</dbReference>
<feature type="transmembrane region" description="Helical" evidence="10">
    <location>
        <begin position="106"/>
        <end position="125"/>
    </location>
</feature>
<dbReference type="AlphaFoldDB" id="A0A804L6V5"/>
<keyword evidence="6" id="KW-0769">Symport</keyword>
<name>A0A804L6V5_MUSAM</name>
<accession>A0A804L6V5</accession>
<organism evidence="12 13">
    <name type="scientific">Musa acuminata subsp. malaccensis</name>
    <name type="common">Wild banana</name>
    <name type="synonym">Musa malaccensis</name>
    <dbReference type="NCBI Taxonomy" id="214687"/>
    <lineage>
        <taxon>Eukaryota</taxon>
        <taxon>Viridiplantae</taxon>
        <taxon>Streptophyta</taxon>
        <taxon>Embryophyta</taxon>
        <taxon>Tracheophyta</taxon>
        <taxon>Spermatophyta</taxon>
        <taxon>Magnoliopsida</taxon>
        <taxon>Liliopsida</taxon>
        <taxon>Zingiberales</taxon>
        <taxon>Musaceae</taxon>
        <taxon>Musa</taxon>
    </lineage>
</organism>
<keyword evidence="13" id="KW-1185">Reference proteome</keyword>
<keyword evidence="5 10" id="KW-0812">Transmembrane</keyword>
<dbReference type="Gene3D" id="1.20.1250.20">
    <property type="entry name" value="MFS general substrate transporter like domains"/>
    <property type="match status" value="1"/>
</dbReference>
<dbReference type="InterPro" id="IPR005828">
    <property type="entry name" value="MFS_sugar_transport-like"/>
</dbReference>
<dbReference type="PRINTS" id="PR00171">
    <property type="entry name" value="SUGRTRNSPORT"/>
</dbReference>
<feature type="transmembrane region" description="Helical" evidence="10">
    <location>
        <begin position="168"/>
        <end position="187"/>
    </location>
</feature>
<dbReference type="EnsemblPlants" id="Ma11_t11750.1">
    <property type="protein sequence ID" value="Ma11_p11750.1"/>
    <property type="gene ID" value="Ma11_g11750"/>
</dbReference>
<keyword evidence="4" id="KW-0762">Sugar transport</keyword>
<proteinExistence type="inferred from homology"/>
<evidence type="ECO:0000256" key="1">
    <source>
        <dbReference type="ARBA" id="ARBA00004141"/>
    </source>
</evidence>
<dbReference type="Proteomes" id="UP000012960">
    <property type="component" value="Unplaced"/>
</dbReference>
<keyword evidence="8 10" id="KW-0472">Membrane</keyword>
<evidence type="ECO:0000313" key="11">
    <source>
        <dbReference type="EMBL" id="CAG1864312.1"/>
    </source>
</evidence>
<dbReference type="EMBL" id="HG996475">
    <property type="protein sequence ID" value="CAG1864312.1"/>
    <property type="molecule type" value="Genomic_DNA"/>
</dbReference>
<evidence type="ECO:0000256" key="4">
    <source>
        <dbReference type="ARBA" id="ARBA00022597"/>
    </source>
</evidence>
<dbReference type="GO" id="GO:0015144">
    <property type="term" value="F:carbohydrate transmembrane transporter activity"/>
    <property type="evidence" value="ECO:0007669"/>
    <property type="project" value="InterPro"/>
</dbReference>
<evidence type="ECO:0000313" key="12">
    <source>
        <dbReference type="EnsemblPlants" id="Ma11_p11750.1"/>
    </source>
</evidence>
<evidence type="ECO:0000256" key="10">
    <source>
        <dbReference type="SAM" id="Phobius"/>
    </source>
</evidence>
<sequence length="249" mass="27296">MLRSDCVVMVYRRVRLRWRVNASTWGWPQSRPSSSPSARSSCPTPPNPLIERGYEEEAKAMLRKLRGTDDIQAEYDDLVVASEEAKSAPVLFKTIGFGDDASHVSAVINGVVNVSVTFVSIATVYKLGRRALFLQDGMQMLVSQVVLGTLIALKFGTSGVAAELTQSYASILVFFISVYVAAFAWSWSPQGWPVPTEIFPLEIRSAGQSTTVPVNMLFTFLIAQVFLTALGSAPSSWASSFSWPAGWWS</sequence>
<evidence type="ECO:0000256" key="7">
    <source>
        <dbReference type="ARBA" id="ARBA00022989"/>
    </source>
</evidence>
<protein>
    <submittedName>
        <fullName evidence="11">(wild Malaysian banana) hypothetical protein</fullName>
    </submittedName>
</protein>
<keyword evidence="7 10" id="KW-1133">Transmembrane helix</keyword>
<dbReference type="GO" id="GO:0015293">
    <property type="term" value="F:symporter activity"/>
    <property type="evidence" value="ECO:0007669"/>
    <property type="project" value="UniProtKB-KW"/>
</dbReference>
<gene>
    <name evidence="11" type="ORF">GSMUA_13160.1</name>
</gene>
<evidence type="ECO:0000256" key="3">
    <source>
        <dbReference type="ARBA" id="ARBA00022448"/>
    </source>
</evidence>
<evidence type="ECO:0000256" key="8">
    <source>
        <dbReference type="ARBA" id="ARBA00023136"/>
    </source>
</evidence>
<evidence type="ECO:0000256" key="5">
    <source>
        <dbReference type="ARBA" id="ARBA00022692"/>
    </source>
</evidence>